<evidence type="ECO:0008006" key="2">
    <source>
        <dbReference type="Google" id="ProtNLM"/>
    </source>
</evidence>
<dbReference type="SUPFAM" id="SSF56801">
    <property type="entry name" value="Acetyl-CoA synthetase-like"/>
    <property type="match status" value="1"/>
</dbReference>
<protein>
    <recommendedName>
        <fullName evidence="2">AMP-dependent synthetase/ligase domain-containing protein</fullName>
    </recommendedName>
</protein>
<reference evidence="1" key="1">
    <citation type="journal article" date="2014" name="Front. Microbiol.">
        <title>High frequency of phylogenetically diverse reductive dehalogenase-homologous genes in deep subseafloor sedimentary metagenomes.</title>
        <authorList>
            <person name="Kawai M."/>
            <person name="Futagami T."/>
            <person name="Toyoda A."/>
            <person name="Takaki Y."/>
            <person name="Nishi S."/>
            <person name="Hori S."/>
            <person name="Arai W."/>
            <person name="Tsubouchi T."/>
            <person name="Morono Y."/>
            <person name="Uchiyama I."/>
            <person name="Ito T."/>
            <person name="Fujiyama A."/>
            <person name="Inagaki F."/>
            <person name="Takami H."/>
        </authorList>
    </citation>
    <scope>NUCLEOTIDE SEQUENCE</scope>
    <source>
        <strain evidence="1">Expedition CK06-06</strain>
    </source>
</reference>
<proteinExistence type="predicted"/>
<dbReference type="EMBL" id="BART01011070">
    <property type="protein sequence ID" value="GAG80375.1"/>
    <property type="molecule type" value="Genomic_DNA"/>
</dbReference>
<feature type="non-terminal residue" evidence="1">
    <location>
        <position position="83"/>
    </location>
</feature>
<name>X1AD14_9ZZZZ</name>
<sequence>MSKNSNEKSPYASKIWLKSYDDHVKPEIDLELMSLADMMKKTAREFPNSLCYDFQGDCKTFQEAEKLINSFANFLVENGVKKG</sequence>
<accession>X1AD14</accession>
<dbReference type="AlphaFoldDB" id="X1AD14"/>
<comment type="caution">
    <text evidence="1">The sequence shown here is derived from an EMBL/GenBank/DDBJ whole genome shotgun (WGS) entry which is preliminary data.</text>
</comment>
<evidence type="ECO:0000313" key="1">
    <source>
        <dbReference type="EMBL" id="GAG80375.1"/>
    </source>
</evidence>
<organism evidence="1">
    <name type="scientific">marine sediment metagenome</name>
    <dbReference type="NCBI Taxonomy" id="412755"/>
    <lineage>
        <taxon>unclassified sequences</taxon>
        <taxon>metagenomes</taxon>
        <taxon>ecological metagenomes</taxon>
    </lineage>
</organism>
<gene>
    <name evidence="1" type="ORF">S01H4_23763</name>
</gene>